<evidence type="ECO:0000313" key="2">
    <source>
        <dbReference type="EMBL" id="MBC3863390.1"/>
    </source>
</evidence>
<protein>
    <submittedName>
        <fullName evidence="2">Uncharacterized protein</fullName>
    </submittedName>
</protein>
<reference evidence="2" key="1">
    <citation type="submission" date="2020-08" db="EMBL/GenBank/DDBJ databases">
        <title>Novel species isolated from subtropical streams in China.</title>
        <authorList>
            <person name="Lu H."/>
        </authorList>
    </citation>
    <scope>NUCLEOTIDE SEQUENCE</scope>
    <source>
        <strain evidence="2">KACC 12607</strain>
    </source>
</reference>
<dbReference type="EMBL" id="JACOFV010000014">
    <property type="protein sequence ID" value="MBC3863390.1"/>
    <property type="molecule type" value="Genomic_DNA"/>
</dbReference>
<dbReference type="Gene3D" id="1.50.10.10">
    <property type="match status" value="1"/>
</dbReference>
<dbReference type="Proteomes" id="UP000634011">
    <property type="component" value="Unassembled WGS sequence"/>
</dbReference>
<evidence type="ECO:0000313" key="3">
    <source>
        <dbReference type="Proteomes" id="UP000634011"/>
    </source>
</evidence>
<feature type="chain" id="PRO_5037135338" evidence="1">
    <location>
        <begin position="32"/>
        <end position="357"/>
    </location>
</feature>
<sequence>MLQFRKITSSVAAIVVSTGLFFQSSPALSQAAPSINVVQEIKNLQITSGPYANAYLIAPAGRINWYFSNLGLLPIVQYLSPADLQTYVLSYLNLYLHNLTANSTIMDVNFVPGTNNFVLVPSDSDDSYAATFLSLAVKYVRVSQDMAWWKVNEAALKNIAYRNLAVMEKPSDGLTATFQPPRNQSNSLGYLMDNAESYRGLRDFAGLLRDLGEPVDANYYDLVATGIVGGISNYLYDTAHAGFKTSDGDAQATTAFYAGTTCQVFPQAFGLSELSSYYDKAWTYLNLYTPNWQSGQYDPFPWAVLGYVAALRNQTAMAVTQQHMIESKFITNRGLITMNELGFYQRTKSLLAGKPAI</sequence>
<name>A0A923HJJ7_9BURK</name>
<dbReference type="SUPFAM" id="SSF48208">
    <property type="entry name" value="Six-hairpin glycosidases"/>
    <property type="match status" value="1"/>
</dbReference>
<dbReference type="GO" id="GO:0005975">
    <property type="term" value="P:carbohydrate metabolic process"/>
    <property type="evidence" value="ECO:0007669"/>
    <property type="project" value="InterPro"/>
</dbReference>
<dbReference type="InterPro" id="IPR012341">
    <property type="entry name" value="6hp_glycosidase-like_sf"/>
</dbReference>
<gene>
    <name evidence="2" type="ORF">H8K32_14895</name>
</gene>
<keyword evidence="1" id="KW-0732">Signal</keyword>
<feature type="signal peptide" evidence="1">
    <location>
        <begin position="1"/>
        <end position="31"/>
    </location>
</feature>
<dbReference type="AlphaFoldDB" id="A0A923HJJ7"/>
<keyword evidence="3" id="KW-1185">Reference proteome</keyword>
<dbReference type="RefSeq" id="WP_186913333.1">
    <property type="nucleotide sequence ID" value="NZ_JACOFV010000014.1"/>
</dbReference>
<accession>A0A923HJJ7</accession>
<dbReference type="InterPro" id="IPR008928">
    <property type="entry name" value="6-hairpin_glycosidase_sf"/>
</dbReference>
<proteinExistence type="predicted"/>
<evidence type="ECO:0000256" key="1">
    <source>
        <dbReference type="SAM" id="SignalP"/>
    </source>
</evidence>
<comment type="caution">
    <text evidence="2">The sequence shown here is derived from an EMBL/GenBank/DDBJ whole genome shotgun (WGS) entry which is preliminary data.</text>
</comment>
<organism evidence="2 3">
    <name type="scientific">Undibacterium jejuense</name>
    <dbReference type="NCBI Taxonomy" id="1344949"/>
    <lineage>
        <taxon>Bacteria</taxon>
        <taxon>Pseudomonadati</taxon>
        <taxon>Pseudomonadota</taxon>
        <taxon>Betaproteobacteria</taxon>
        <taxon>Burkholderiales</taxon>
        <taxon>Oxalobacteraceae</taxon>
        <taxon>Undibacterium</taxon>
    </lineage>
</organism>